<dbReference type="AlphaFoldDB" id="A0A3B1DU82"/>
<feature type="non-terminal residue" evidence="1">
    <location>
        <position position="501"/>
    </location>
</feature>
<name>A0A3B1DU82_9ZZZZ</name>
<accession>A0A3B1DU82</accession>
<sequence>MRRRHKQVIIEVSATRHEIAVFENGVLLGHRSVQRSSGETEAEWAEGILALEAEVTAWVAEFDIAGWQTTVVYSGPDTAVLVHDCPVKAGESRAKLAAKIAVSGTISYPIDQNAHGEFCVFKDSSVPEGEEPKFRTLALVDTDATIMSLSLMLERAGLCPTSFVPAQGASLAAAVKMFAEHMAADGARIVLWIGEHSSVIVAGVGERIALARLVPVGTETFVEALARPVGTGEGRVAPLMNREVACELLFTSGIPIPDGGDASSASFDVRAVLPLVQPSLQRLIVELKQSIRFGLDSGVRKHATLLIRGPGSQIPGLKEAIVSGVGLNTDEPSSENHSPIEGIHGDIAAVLALGSRIPALVTREFATQRVVNTTRRALWMGAAMALLAIGADVSDSLSRSSAARQSLEQAASETAPLISMADQKVQVAVAARHGLNHAKARERALLGSTPLYGAVLAALSALTPEEVSLTEIAFAKEGDSAKCTIRGWAVADDEMTETDRF</sequence>
<dbReference type="EMBL" id="UOGK01000390">
    <property type="protein sequence ID" value="VAX40423.1"/>
    <property type="molecule type" value="Genomic_DNA"/>
</dbReference>
<gene>
    <name evidence="1" type="ORF">MNBD_PLANCTO03-1517</name>
</gene>
<organism evidence="1">
    <name type="scientific">hydrothermal vent metagenome</name>
    <dbReference type="NCBI Taxonomy" id="652676"/>
    <lineage>
        <taxon>unclassified sequences</taxon>
        <taxon>metagenomes</taxon>
        <taxon>ecological metagenomes</taxon>
    </lineage>
</organism>
<proteinExistence type="predicted"/>
<evidence type="ECO:0000313" key="1">
    <source>
        <dbReference type="EMBL" id="VAX40423.1"/>
    </source>
</evidence>
<protein>
    <recommendedName>
        <fullName evidence="2">Type IV pilus biogenesis protein PilM</fullName>
    </recommendedName>
</protein>
<dbReference type="Gene3D" id="3.30.420.40">
    <property type="match status" value="2"/>
</dbReference>
<evidence type="ECO:0008006" key="2">
    <source>
        <dbReference type="Google" id="ProtNLM"/>
    </source>
</evidence>
<reference evidence="1" key="1">
    <citation type="submission" date="2018-06" db="EMBL/GenBank/DDBJ databases">
        <authorList>
            <person name="Zhirakovskaya E."/>
        </authorList>
    </citation>
    <scope>NUCLEOTIDE SEQUENCE</scope>
</reference>
<dbReference type="Gene3D" id="3.30.1490.300">
    <property type="match status" value="1"/>
</dbReference>